<dbReference type="Proteomes" id="UP000027222">
    <property type="component" value="Unassembled WGS sequence"/>
</dbReference>
<evidence type="ECO:0000256" key="1">
    <source>
        <dbReference type="SAM" id="MobiDB-lite"/>
    </source>
</evidence>
<protein>
    <submittedName>
        <fullName evidence="2">Uncharacterized protein</fullName>
    </submittedName>
</protein>
<organism evidence="2 3">
    <name type="scientific">Galerina marginata (strain CBS 339.88)</name>
    <dbReference type="NCBI Taxonomy" id="685588"/>
    <lineage>
        <taxon>Eukaryota</taxon>
        <taxon>Fungi</taxon>
        <taxon>Dikarya</taxon>
        <taxon>Basidiomycota</taxon>
        <taxon>Agaricomycotina</taxon>
        <taxon>Agaricomycetes</taxon>
        <taxon>Agaricomycetidae</taxon>
        <taxon>Agaricales</taxon>
        <taxon>Agaricineae</taxon>
        <taxon>Strophariaceae</taxon>
        <taxon>Galerina</taxon>
    </lineage>
</organism>
<name>A0A067SKF9_GALM3</name>
<accession>A0A067SKF9</accession>
<dbReference type="AlphaFoldDB" id="A0A067SKF9"/>
<gene>
    <name evidence="2" type="ORF">GALMADRAFT_144758</name>
</gene>
<evidence type="ECO:0000313" key="3">
    <source>
        <dbReference type="Proteomes" id="UP000027222"/>
    </source>
</evidence>
<feature type="region of interest" description="Disordered" evidence="1">
    <location>
        <begin position="79"/>
        <end position="101"/>
    </location>
</feature>
<sequence>MDVDVDKDCLYILEEEMFERSARAGVAGHCQWGLDAGDHENWDPYEGIPPHFIHGDREESESELEMGPHYRSLPAKVALINSRPRPKPRPLGKKDGKARKA</sequence>
<dbReference type="OrthoDB" id="2621411at2759"/>
<feature type="compositionally biased region" description="Basic residues" evidence="1">
    <location>
        <begin position="84"/>
        <end position="101"/>
    </location>
</feature>
<proteinExistence type="predicted"/>
<dbReference type="STRING" id="685588.A0A067SKF9"/>
<keyword evidence="3" id="KW-1185">Reference proteome</keyword>
<evidence type="ECO:0000313" key="2">
    <source>
        <dbReference type="EMBL" id="KDR70472.1"/>
    </source>
</evidence>
<reference evidence="3" key="1">
    <citation type="journal article" date="2014" name="Proc. Natl. Acad. Sci. U.S.A.">
        <title>Extensive sampling of basidiomycete genomes demonstrates inadequacy of the white-rot/brown-rot paradigm for wood decay fungi.</title>
        <authorList>
            <person name="Riley R."/>
            <person name="Salamov A.A."/>
            <person name="Brown D.W."/>
            <person name="Nagy L.G."/>
            <person name="Floudas D."/>
            <person name="Held B.W."/>
            <person name="Levasseur A."/>
            <person name="Lombard V."/>
            <person name="Morin E."/>
            <person name="Otillar R."/>
            <person name="Lindquist E.A."/>
            <person name="Sun H."/>
            <person name="LaButti K.M."/>
            <person name="Schmutz J."/>
            <person name="Jabbour D."/>
            <person name="Luo H."/>
            <person name="Baker S.E."/>
            <person name="Pisabarro A.G."/>
            <person name="Walton J.D."/>
            <person name="Blanchette R.A."/>
            <person name="Henrissat B."/>
            <person name="Martin F."/>
            <person name="Cullen D."/>
            <person name="Hibbett D.S."/>
            <person name="Grigoriev I.V."/>
        </authorList>
    </citation>
    <scope>NUCLEOTIDE SEQUENCE [LARGE SCALE GENOMIC DNA]</scope>
    <source>
        <strain evidence="3">CBS 339.88</strain>
    </source>
</reference>
<dbReference type="EMBL" id="KL142397">
    <property type="protein sequence ID" value="KDR70472.1"/>
    <property type="molecule type" value="Genomic_DNA"/>
</dbReference>
<dbReference type="HOGENOM" id="CLU_2291907_0_0_1"/>